<dbReference type="InterPro" id="IPR036025">
    <property type="entry name" value="RtcB-like_sf"/>
</dbReference>
<dbReference type="PROSITE" id="PS50817">
    <property type="entry name" value="INTEIN_N_TER"/>
    <property type="match status" value="1"/>
</dbReference>
<dbReference type="SUPFAM" id="SSF51294">
    <property type="entry name" value="Hedgehog/intein (Hint) domain"/>
    <property type="match status" value="1"/>
</dbReference>
<comment type="catalytic activity">
    <reaction evidence="9">
        <text>a 3'-end 3'-phospho-ribonucleotide-RNA + a 5'-end dephospho-ribonucleoside-RNA + GTP = a ribonucleotidyl-ribonucleotide-RNA + GMP + diphosphate</text>
        <dbReference type="Rhea" id="RHEA:68076"/>
        <dbReference type="Rhea" id="RHEA-COMP:10463"/>
        <dbReference type="Rhea" id="RHEA-COMP:13936"/>
        <dbReference type="Rhea" id="RHEA-COMP:17355"/>
        <dbReference type="ChEBI" id="CHEBI:33019"/>
        <dbReference type="ChEBI" id="CHEBI:37565"/>
        <dbReference type="ChEBI" id="CHEBI:58115"/>
        <dbReference type="ChEBI" id="CHEBI:83062"/>
        <dbReference type="ChEBI" id="CHEBI:138284"/>
        <dbReference type="ChEBI" id="CHEBI:173118"/>
        <dbReference type="EC" id="6.5.1.8"/>
    </reaction>
</comment>
<keyword evidence="10" id="KW-0175">Coiled coil</keyword>
<dbReference type="GO" id="GO:0003909">
    <property type="term" value="F:DNA ligase activity"/>
    <property type="evidence" value="ECO:0007669"/>
    <property type="project" value="TreeGrafter"/>
</dbReference>
<dbReference type="GO" id="GO:0006281">
    <property type="term" value="P:DNA repair"/>
    <property type="evidence" value="ECO:0007669"/>
    <property type="project" value="TreeGrafter"/>
</dbReference>
<evidence type="ECO:0000256" key="8">
    <source>
        <dbReference type="ARBA" id="ARBA00023211"/>
    </source>
</evidence>
<evidence type="ECO:0000256" key="2">
    <source>
        <dbReference type="ARBA" id="ARBA00012726"/>
    </source>
</evidence>
<feature type="coiled-coil region" evidence="10">
    <location>
        <begin position="499"/>
        <end position="529"/>
    </location>
</feature>
<evidence type="ECO:0000256" key="7">
    <source>
        <dbReference type="ARBA" id="ARBA00023134"/>
    </source>
</evidence>
<dbReference type="PANTHER" id="PTHR43749:SF2">
    <property type="entry name" value="RNA-SPLICING LIGASE RTCB"/>
    <property type="match status" value="1"/>
</dbReference>
<keyword evidence="7" id="KW-0342">GTP-binding</keyword>
<dbReference type="SUPFAM" id="SSF103365">
    <property type="entry name" value="Hypothetical protein PH1602"/>
    <property type="match status" value="2"/>
</dbReference>
<keyword evidence="6" id="KW-0255">Endonuclease</keyword>
<proteinExistence type="predicted"/>
<name>A0A8S5QZ44_9CAUD</name>
<dbReference type="InterPro" id="IPR006141">
    <property type="entry name" value="Intein_N"/>
</dbReference>
<evidence type="ECO:0000313" key="11">
    <source>
        <dbReference type="EMBL" id="DAE24478.1"/>
    </source>
</evidence>
<dbReference type="PANTHER" id="PTHR43749">
    <property type="entry name" value="RNA-SPLICING LIGASE RTCB"/>
    <property type="match status" value="1"/>
</dbReference>
<dbReference type="GO" id="GO:0005525">
    <property type="term" value="F:GTP binding"/>
    <property type="evidence" value="ECO:0007669"/>
    <property type="project" value="UniProtKB-KW"/>
</dbReference>
<comment type="cofactor">
    <cofactor evidence="1">
        <name>Mn(2+)</name>
        <dbReference type="ChEBI" id="CHEBI:29035"/>
    </cofactor>
</comment>
<dbReference type="EC" id="6.5.1.8" evidence="2"/>
<evidence type="ECO:0000256" key="4">
    <source>
        <dbReference type="ARBA" id="ARBA00022723"/>
    </source>
</evidence>
<evidence type="ECO:0000256" key="9">
    <source>
        <dbReference type="ARBA" id="ARBA00047746"/>
    </source>
</evidence>
<protein>
    <recommendedName>
        <fullName evidence="2">3'-phosphate/5'-hydroxy nucleic acid ligase</fullName>
        <ecNumber evidence="2">6.5.1.8</ecNumber>
    </recommendedName>
</protein>
<dbReference type="Pfam" id="PF01139">
    <property type="entry name" value="RtcB"/>
    <property type="match status" value="2"/>
</dbReference>
<keyword evidence="6" id="KW-0540">Nuclease</keyword>
<dbReference type="GO" id="GO:0016539">
    <property type="term" value="P:intein-mediated protein splicing"/>
    <property type="evidence" value="ECO:0007669"/>
    <property type="project" value="InterPro"/>
</dbReference>
<keyword evidence="6" id="KW-0378">Hydrolase</keyword>
<evidence type="ECO:0000256" key="10">
    <source>
        <dbReference type="SAM" id="Coils"/>
    </source>
</evidence>
<organism evidence="11">
    <name type="scientific">Siphoviridae sp. ctyvQ1</name>
    <dbReference type="NCBI Taxonomy" id="2826525"/>
    <lineage>
        <taxon>Viruses</taxon>
        <taxon>Duplodnaviria</taxon>
        <taxon>Heunggongvirae</taxon>
        <taxon>Uroviricota</taxon>
        <taxon>Caudoviricetes</taxon>
    </lineage>
</organism>
<reference evidence="11" key="1">
    <citation type="journal article" date="2021" name="Proc. Natl. Acad. Sci. U.S.A.">
        <title>A Catalog of Tens of Thousands of Viruses from Human Metagenomes Reveals Hidden Associations with Chronic Diseases.</title>
        <authorList>
            <person name="Tisza M.J."/>
            <person name="Buck C.B."/>
        </authorList>
    </citation>
    <scope>NUCLEOTIDE SEQUENCE</scope>
    <source>
        <strain evidence="11">CtyvQ1</strain>
    </source>
</reference>
<dbReference type="GO" id="GO:0004519">
    <property type="term" value="F:endonuclease activity"/>
    <property type="evidence" value="ECO:0007669"/>
    <property type="project" value="UniProtKB-KW"/>
</dbReference>
<dbReference type="GO" id="GO:0006396">
    <property type="term" value="P:RNA processing"/>
    <property type="evidence" value="ECO:0007669"/>
    <property type="project" value="InterPro"/>
</dbReference>
<dbReference type="GO" id="GO:0042245">
    <property type="term" value="P:RNA repair"/>
    <property type="evidence" value="ECO:0007669"/>
    <property type="project" value="TreeGrafter"/>
</dbReference>
<keyword evidence="5" id="KW-0547">Nucleotide-binding</keyword>
<keyword evidence="3 11" id="KW-0436">Ligase</keyword>
<keyword evidence="4" id="KW-0479">Metal-binding</keyword>
<sequence>MKLIEGKYAAAKVFTDNIEESASQQILALCNQSFVDGCKIRIMPDVHAGTGCVIGFTADLGSKVIPSIVGVDIGCLDKDTEILTPRGWVKISEYCGNKILVYDKLTDKAFFDLPYAYIKTPCDKFYHFHTLKGLDQMLSPEHKMLLWCGYNQKGYQQEIGLAEEIVHKLRGLKKADNYHVKATFSYEGSSIDISDTMIRILVMISADGRVRYNENTNKTYVEMHFKKERKVARCKQLLESENLSFKSSAGKDGSTYIWFTLNGAISKSLWMFYGASKNQLAVVIDEIYRWDGTIDEKRDHKSYCSVVKGNADVVQFALAANGIRCGISKIVPKNPKHSPVYVTYETKNEYVGLSPNIDEVQSVDGYKYCFTTSTGFFIIRRNNCISITGNCGMLVAELGKNYINPKKLDDVIHARIPAGMAVHEKPTLEENFLYNLTCKDFLHNIDWIIRSLGTLGGGNHFIELDEDDNDNQYLVIHTGSRNLGKQVAEYHQNVAISNLKGKNKKKEAIDSLIKQLKAERREKEISQKLSELNFKFPDIPNELCYLDDKDREAYLGDMFICQRFATMNRLHIMNEILNGVGLQEKIPEIHFFQTVHNYIDIGDNRYSDGIIRKGSVSAKKGEKLIIPLNMRDGSLICIGKGNIDWNCSAPHGAGRMYSRAAAKKAFSIDEFKKQMDGIYSTSVNEDTLDECPMAYKPSQEIIDAISPTVEIINHIKPVYNFKAGE</sequence>
<dbReference type="EMBL" id="BK015776">
    <property type="protein sequence ID" value="DAE24478.1"/>
    <property type="molecule type" value="Genomic_DNA"/>
</dbReference>
<dbReference type="Gene3D" id="3.90.1860.10">
    <property type="entry name" value="tRNA-splicing ligase RtcB"/>
    <property type="match status" value="2"/>
</dbReference>
<evidence type="ECO:0000256" key="3">
    <source>
        <dbReference type="ARBA" id="ARBA00022598"/>
    </source>
</evidence>
<dbReference type="InterPro" id="IPR052915">
    <property type="entry name" value="RtcB-like"/>
</dbReference>
<accession>A0A8S5QZ44</accession>
<evidence type="ECO:0000256" key="6">
    <source>
        <dbReference type="ARBA" id="ARBA00022759"/>
    </source>
</evidence>
<dbReference type="GO" id="GO:0030145">
    <property type="term" value="F:manganese ion binding"/>
    <property type="evidence" value="ECO:0007669"/>
    <property type="project" value="TreeGrafter"/>
</dbReference>
<evidence type="ECO:0000256" key="5">
    <source>
        <dbReference type="ARBA" id="ARBA00022741"/>
    </source>
</evidence>
<dbReference type="GO" id="GO:0170057">
    <property type="term" value="F:RNA ligase (GTP) activity"/>
    <property type="evidence" value="ECO:0007669"/>
    <property type="project" value="UniProtKB-EC"/>
</dbReference>
<dbReference type="InterPro" id="IPR001233">
    <property type="entry name" value="RtcB"/>
</dbReference>
<evidence type="ECO:0000256" key="1">
    <source>
        <dbReference type="ARBA" id="ARBA00001936"/>
    </source>
</evidence>
<keyword evidence="8" id="KW-0464">Manganese</keyword>
<dbReference type="InterPro" id="IPR036844">
    <property type="entry name" value="Hint_dom_sf"/>
</dbReference>